<proteinExistence type="predicted"/>
<organism evidence="1 2">
    <name type="scientific">Armadillidium nasatum</name>
    <dbReference type="NCBI Taxonomy" id="96803"/>
    <lineage>
        <taxon>Eukaryota</taxon>
        <taxon>Metazoa</taxon>
        <taxon>Ecdysozoa</taxon>
        <taxon>Arthropoda</taxon>
        <taxon>Crustacea</taxon>
        <taxon>Multicrustacea</taxon>
        <taxon>Malacostraca</taxon>
        <taxon>Eumalacostraca</taxon>
        <taxon>Peracarida</taxon>
        <taxon>Isopoda</taxon>
        <taxon>Oniscidea</taxon>
        <taxon>Crinocheta</taxon>
        <taxon>Armadillidiidae</taxon>
        <taxon>Armadillidium</taxon>
    </lineage>
</organism>
<evidence type="ECO:0000313" key="2">
    <source>
        <dbReference type="Proteomes" id="UP000326759"/>
    </source>
</evidence>
<dbReference type="AlphaFoldDB" id="A0A5N5TDH3"/>
<keyword evidence="2" id="KW-1185">Reference proteome</keyword>
<dbReference type="OrthoDB" id="6373638at2759"/>
<name>A0A5N5TDH3_9CRUS</name>
<dbReference type="EMBL" id="SEYY01003473">
    <property type="protein sequence ID" value="KAB7504277.1"/>
    <property type="molecule type" value="Genomic_DNA"/>
</dbReference>
<dbReference type="Proteomes" id="UP000326759">
    <property type="component" value="Unassembled WGS sequence"/>
</dbReference>
<evidence type="ECO:0000313" key="1">
    <source>
        <dbReference type="EMBL" id="KAB7504277.1"/>
    </source>
</evidence>
<protein>
    <submittedName>
        <fullName evidence="1">Innexin inx2</fullName>
    </submittedName>
</protein>
<comment type="caution">
    <text evidence="1">The sequence shown here is derived from an EMBL/GenBank/DDBJ whole genome shotgun (WGS) entry which is preliminary data.</text>
</comment>
<reference evidence="1 2" key="1">
    <citation type="journal article" date="2019" name="PLoS Biol.">
        <title>Sex chromosomes control vertical transmission of feminizing Wolbachia symbionts in an isopod.</title>
        <authorList>
            <person name="Becking T."/>
            <person name="Chebbi M.A."/>
            <person name="Giraud I."/>
            <person name="Moumen B."/>
            <person name="Laverre T."/>
            <person name="Caubet Y."/>
            <person name="Peccoud J."/>
            <person name="Gilbert C."/>
            <person name="Cordaux R."/>
        </authorList>
    </citation>
    <scope>NUCLEOTIDE SEQUENCE [LARGE SCALE GENOMIC DNA]</scope>
    <source>
        <strain evidence="1">ANa2</strain>
        <tissue evidence="1">Whole body excluding digestive tract and cuticle</tissue>
    </source>
</reference>
<gene>
    <name evidence="1" type="primary">inx2_2</name>
    <name evidence="1" type="ORF">Anas_08355</name>
</gene>
<accession>A0A5N5TDH3</accession>
<sequence>MRQLYKTVLPVCINPVGTWLAYTGKYKRHKHQVMPETADPREKGSLIHRTQTPLRWRGRAAGKNNLRILTERLQLGDWFLVYQLGRNMEPMVYGEFLKEFAGELENSLATLERKPMLS</sequence>